<evidence type="ECO:0000256" key="1">
    <source>
        <dbReference type="ARBA" id="ARBA00022741"/>
    </source>
</evidence>
<gene>
    <name evidence="4" type="ORF">G3I66_16225</name>
</gene>
<organism evidence="4 5">
    <name type="scientific">Streptomyces rubrogriseus</name>
    <dbReference type="NCBI Taxonomy" id="194673"/>
    <lineage>
        <taxon>Bacteria</taxon>
        <taxon>Bacillati</taxon>
        <taxon>Actinomycetota</taxon>
        <taxon>Actinomycetes</taxon>
        <taxon>Kitasatosporales</taxon>
        <taxon>Streptomycetaceae</taxon>
        <taxon>Streptomyces</taxon>
        <taxon>Streptomyces violaceoruber group</taxon>
    </lineage>
</organism>
<sequence length="907" mass="98792">MGRTCELGALEKMLAQAGVEGGGALLLEGDPGIGKTALVDVVAARARKHGTAVLRVVGVETEQELAFSGLHQLLYPLLDRLPGIPAVQGEVLEQALSIRAGTPPDRLAIAAAALALLQVVAEEGPICVVVDDAHWIDQSSAEVLSFMARRLGGYQVTLVMTARSGWDGFADPRLPVLTVSPLDPEDARAVLEDGHPGLAESTRRRLLDEAEGNPLALIELPKLLSPAQRRGEEPLPVNLPLSARLESMFADRIRLLTPATRFLLLLVALDGQRNGNLQHIRQAWGTTGKQWEDRLLEDGEASGLVHIHQTDNRVAFCHPTARSCLIHMSSAGRRSAAHRALAAVLDDSPDQRAWHLAHAAEGPDEAVALELSRVASAALARGGAAEAAAAFLRAAQLSPDREARAQRLEEAAFASGIDGRLEAASELVAAGSVETLRGAVAAAYVLFHRDGDCDAVFRVLLPALRQGPLSDGPEDLAAYDDAFYVLLNCVVWAGRQDLWRSVYEVLDHVSETARMCFASVADPVRTAHDVRERLDRSTAELSANTPFWRMNWLIYTAIYLDCFSYYDSVWRDFVGHTAYDSQRIVLLARAHDSYIRGDWDTTLTLADEGAGDATRHGYGFTHILFTYGLASVAAGRGDEKTLRRHCDTIEAWARPRQFQLLLASVNEARARAAIGRGDFEEAYQQAAVVTPPGVLPSHYPHAQRVFLDLVESAVRTGRIDEARAHVKAGRQARLDAISPHHALILATAAAVAAPDEEARELYESALAVPDAGLWSHEYARLRLLYGEWLRRRRDYTASRVHLGAALEMFDQHLKAPLWAQRARDELRAAGGTVRVPNARDLGSMSAQERRIAELAAGGLSNKEIGRKLNISPRTAGCHLYKVFPKLGIASRAALRDALAEFDRRVTP</sequence>
<dbReference type="InterPro" id="IPR027417">
    <property type="entry name" value="P-loop_NTPase"/>
</dbReference>
<dbReference type="GO" id="GO:0005737">
    <property type="term" value="C:cytoplasm"/>
    <property type="evidence" value="ECO:0007669"/>
    <property type="project" value="TreeGrafter"/>
</dbReference>
<evidence type="ECO:0000256" key="2">
    <source>
        <dbReference type="ARBA" id="ARBA00022840"/>
    </source>
</evidence>
<dbReference type="PRINTS" id="PR00038">
    <property type="entry name" value="HTHLUXR"/>
</dbReference>
<dbReference type="InterPro" id="IPR036388">
    <property type="entry name" value="WH-like_DNA-bd_sf"/>
</dbReference>
<name>A0A6G3TDK3_9ACTN</name>
<dbReference type="Gene3D" id="3.40.50.300">
    <property type="entry name" value="P-loop containing nucleotide triphosphate hydrolases"/>
    <property type="match status" value="1"/>
</dbReference>
<dbReference type="AlphaFoldDB" id="A0A6G3TDK3"/>
<dbReference type="GO" id="GO:0006355">
    <property type="term" value="P:regulation of DNA-templated transcription"/>
    <property type="evidence" value="ECO:0007669"/>
    <property type="project" value="InterPro"/>
</dbReference>
<dbReference type="Proteomes" id="UP000475666">
    <property type="component" value="Unassembled WGS sequence"/>
</dbReference>
<accession>A0A6G3TDK3</accession>
<proteinExistence type="predicted"/>
<dbReference type="PANTHER" id="PTHR16305:SF35">
    <property type="entry name" value="TRANSCRIPTIONAL ACTIVATOR DOMAIN"/>
    <property type="match status" value="1"/>
</dbReference>
<evidence type="ECO:0000313" key="5">
    <source>
        <dbReference type="Proteomes" id="UP000475666"/>
    </source>
</evidence>
<dbReference type="EMBL" id="JAAGMQ010000458">
    <property type="protein sequence ID" value="NEC34702.1"/>
    <property type="molecule type" value="Genomic_DNA"/>
</dbReference>
<dbReference type="GO" id="GO:0005524">
    <property type="term" value="F:ATP binding"/>
    <property type="evidence" value="ECO:0007669"/>
    <property type="project" value="UniProtKB-KW"/>
</dbReference>
<dbReference type="CDD" id="cd06170">
    <property type="entry name" value="LuxR_C_like"/>
    <property type="match status" value="1"/>
</dbReference>
<evidence type="ECO:0000259" key="3">
    <source>
        <dbReference type="PROSITE" id="PS50043"/>
    </source>
</evidence>
<evidence type="ECO:0000313" key="4">
    <source>
        <dbReference type="EMBL" id="NEC34702.1"/>
    </source>
</evidence>
<feature type="domain" description="HTH luxR-type" evidence="3">
    <location>
        <begin position="837"/>
        <end position="902"/>
    </location>
</feature>
<keyword evidence="2" id="KW-0067">ATP-binding</keyword>
<dbReference type="SUPFAM" id="SSF52540">
    <property type="entry name" value="P-loop containing nucleoside triphosphate hydrolases"/>
    <property type="match status" value="1"/>
</dbReference>
<comment type="caution">
    <text evidence="4">The sequence shown here is derived from an EMBL/GenBank/DDBJ whole genome shotgun (WGS) entry which is preliminary data.</text>
</comment>
<protein>
    <submittedName>
        <fullName evidence="4">AAA family ATPase</fullName>
    </submittedName>
</protein>
<dbReference type="InterPro" id="IPR000792">
    <property type="entry name" value="Tscrpt_reg_LuxR_C"/>
</dbReference>
<dbReference type="PROSITE" id="PS50043">
    <property type="entry name" value="HTH_LUXR_2"/>
    <property type="match status" value="1"/>
</dbReference>
<dbReference type="Gene3D" id="1.10.10.10">
    <property type="entry name" value="Winged helix-like DNA-binding domain superfamily/Winged helix DNA-binding domain"/>
    <property type="match status" value="1"/>
</dbReference>
<dbReference type="PANTHER" id="PTHR16305">
    <property type="entry name" value="TESTICULAR SOLUBLE ADENYLYL CYCLASE"/>
    <property type="match status" value="1"/>
</dbReference>
<dbReference type="Pfam" id="PF00196">
    <property type="entry name" value="GerE"/>
    <property type="match status" value="1"/>
</dbReference>
<dbReference type="SUPFAM" id="SSF46894">
    <property type="entry name" value="C-terminal effector domain of the bipartite response regulators"/>
    <property type="match status" value="1"/>
</dbReference>
<keyword evidence="1" id="KW-0547">Nucleotide-binding</keyword>
<dbReference type="GO" id="GO:0004016">
    <property type="term" value="F:adenylate cyclase activity"/>
    <property type="evidence" value="ECO:0007669"/>
    <property type="project" value="TreeGrafter"/>
</dbReference>
<dbReference type="Pfam" id="PF13191">
    <property type="entry name" value="AAA_16"/>
    <property type="match status" value="1"/>
</dbReference>
<dbReference type="InterPro" id="IPR016032">
    <property type="entry name" value="Sig_transdc_resp-reg_C-effctor"/>
</dbReference>
<reference evidence="4 5" key="1">
    <citation type="submission" date="2020-01" db="EMBL/GenBank/DDBJ databases">
        <title>Insect and environment-associated Actinomycetes.</title>
        <authorList>
            <person name="Currrie C."/>
            <person name="Chevrette M."/>
            <person name="Carlson C."/>
            <person name="Stubbendieck R."/>
            <person name="Wendt-Pienkowski E."/>
        </authorList>
    </citation>
    <scope>NUCLEOTIDE SEQUENCE [LARGE SCALE GENOMIC DNA]</scope>
    <source>
        <strain evidence="4 5">SID7739</strain>
    </source>
</reference>
<dbReference type="SMART" id="SM00421">
    <property type="entry name" value="HTH_LUXR"/>
    <property type="match status" value="1"/>
</dbReference>
<dbReference type="GO" id="GO:0003677">
    <property type="term" value="F:DNA binding"/>
    <property type="evidence" value="ECO:0007669"/>
    <property type="project" value="InterPro"/>
</dbReference>
<dbReference type="InterPro" id="IPR041664">
    <property type="entry name" value="AAA_16"/>
</dbReference>